<proteinExistence type="inferred from homology"/>
<comment type="similarity">
    <text evidence="2">Belongs to the MSOX/MTOX family.</text>
</comment>
<evidence type="ECO:0000256" key="9">
    <source>
        <dbReference type="ARBA" id="ARBA00055924"/>
    </source>
</evidence>
<sequence>MATAGEPHSSFYNTIVVGAGIQGSFTAYHLAKRGRETLLLEQFPLPHSRGSSHGQSRIIRHAYPQEHYARMMAESYRLWEQLEAEAGVPLYRQTGLLVLGANTNPEFQHCCRTLAQHDVPGELFTTESLHERFPGIWPYCGEVGVSDRTAGVLSADRALRAVQDGVRRCGGALRDGEKVTDIKPGVVVTVTTSGGVYQAKSLVITAGPWANKLLAPLGLQLPLQTLRINVCYWKEKVPGAYGVSANFPCFLALRTPHHIYGLPSNEYPGLVKVRRGSTEGD</sequence>
<comment type="catalytic activity">
    <reaction evidence="8">
        <text>sarcosine + O2 + H2O = formaldehyde + glycine + H2O2</text>
        <dbReference type="Rhea" id="RHEA:13313"/>
        <dbReference type="ChEBI" id="CHEBI:15377"/>
        <dbReference type="ChEBI" id="CHEBI:15379"/>
        <dbReference type="ChEBI" id="CHEBI:16240"/>
        <dbReference type="ChEBI" id="CHEBI:16842"/>
        <dbReference type="ChEBI" id="CHEBI:57305"/>
        <dbReference type="ChEBI" id="CHEBI:57433"/>
        <dbReference type="EC" id="1.5.3.1"/>
    </reaction>
</comment>
<evidence type="ECO:0000313" key="16">
    <source>
        <dbReference type="Proteomes" id="UP000694380"/>
    </source>
</evidence>
<dbReference type="Ensembl" id="ENSCPBT00000020959.1">
    <property type="protein sequence ID" value="ENSCPBP00000017738.1"/>
    <property type="gene ID" value="ENSCPBG00000012980.1"/>
</dbReference>
<dbReference type="GO" id="GO:0033514">
    <property type="term" value="P:L-lysine catabolic process to acetyl-CoA via L-pipecolate"/>
    <property type="evidence" value="ECO:0007669"/>
    <property type="project" value="Ensembl"/>
</dbReference>
<comment type="cofactor">
    <cofactor evidence="1">
        <name>FAD</name>
        <dbReference type="ChEBI" id="CHEBI:57692"/>
    </cofactor>
</comment>
<keyword evidence="5" id="KW-0274">FAD</keyword>
<name>A0A8C3HGH9_CHRPI</name>
<evidence type="ECO:0000256" key="10">
    <source>
        <dbReference type="ARBA" id="ARBA00066548"/>
    </source>
</evidence>
<evidence type="ECO:0000256" key="12">
    <source>
        <dbReference type="ARBA" id="ARBA00082030"/>
    </source>
</evidence>
<evidence type="ECO:0000256" key="3">
    <source>
        <dbReference type="ARBA" id="ARBA00012769"/>
    </source>
</evidence>
<dbReference type="FunFam" id="3.50.50.60:FF:000189">
    <property type="entry name" value="Monomeric sarcosine oxidase"/>
    <property type="match status" value="1"/>
</dbReference>
<organism evidence="15 16">
    <name type="scientific">Chrysemys picta bellii</name>
    <name type="common">Western painted turtle</name>
    <name type="synonym">Emys bellii</name>
    <dbReference type="NCBI Taxonomy" id="8478"/>
    <lineage>
        <taxon>Eukaryota</taxon>
        <taxon>Metazoa</taxon>
        <taxon>Chordata</taxon>
        <taxon>Craniata</taxon>
        <taxon>Vertebrata</taxon>
        <taxon>Euteleostomi</taxon>
        <taxon>Archelosauria</taxon>
        <taxon>Testudinata</taxon>
        <taxon>Testudines</taxon>
        <taxon>Cryptodira</taxon>
        <taxon>Durocryptodira</taxon>
        <taxon>Testudinoidea</taxon>
        <taxon>Emydidae</taxon>
        <taxon>Chrysemys</taxon>
    </lineage>
</organism>
<dbReference type="InterPro" id="IPR045170">
    <property type="entry name" value="MTOX"/>
</dbReference>
<dbReference type="GO" id="GO:0005777">
    <property type="term" value="C:peroxisome"/>
    <property type="evidence" value="ECO:0007669"/>
    <property type="project" value="Ensembl"/>
</dbReference>
<dbReference type="PANTHER" id="PTHR10961:SF46">
    <property type="entry name" value="PEROXISOMAL SARCOSINE OXIDASE"/>
    <property type="match status" value="1"/>
</dbReference>
<evidence type="ECO:0000256" key="7">
    <source>
        <dbReference type="ARBA" id="ARBA00051859"/>
    </source>
</evidence>
<keyword evidence="6" id="KW-0560">Oxidoreductase</keyword>
<evidence type="ECO:0000256" key="2">
    <source>
        <dbReference type="ARBA" id="ARBA00010989"/>
    </source>
</evidence>
<dbReference type="OMA" id="FPSMWFQ"/>
<keyword evidence="16" id="KW-1185">Reference proteome</keyword>
<dbReference type="SUPFAM" id="SSF54373">
    <property type="entry name" value="FAD-linked reductases, C-terminal domain"/>
    <property type="match status" value="1"/>
</dbReference>
<evidence type="ECO:0000256" key="1">
    <source>
        <dbReference type="ARBA" id="ARBA00001974"/>
    </source>
</evidence>
<evidence type="ECO:0000256" key="8">
    <source>
        <dbReference type="ARBA" id="ARBA00052742"/>
    </source>
</evidence>
<dbReference type="Gene3D" id="3.50.50.60">
    <property type="entry name" value="FAD/NAD(P)-binding domain"/>
    <property type="match status" value="2"/>
</dbReference>
<evidence type="ECO:0000256" key="13">
    <source>
        <dbReference type="ARBA" id="ARBA00082118"/>
    </source>
</evidence>
<dbReference type="GO" id="GO:0050660">
    <property type="term" value="F:flavin adenine dinucleotide binding"/>
    <property type="evidence" value="ECO:0007669"/>
    <property type="project" value="InterPro"/>
</dbReference>
<dbReference type="GO" id="GO:0008115">
    <property type="term" value="F:sarcosine oxidase activity"/>
    <property type="evidence" value="ECO:0007669"/>
    <property type="project" value="UniProtKB-EC"/>
</dbReference>
<evidence type="ECO:0000256" key="6">
    <source>
        <dbReference type="ARBA" id="ARBA00023002"/>
    </source>
</evidence>
<dbReference type="GeneTree" id="ENSGT00390000011000"/>
<feature type="domain" description="FAD dependent oxidoreductase" evidence="14">
    <location>
        <begin position="15"/>
        <end position="264"/>
    </location>
</feature>
<dbReference type="InterPro" id="IPR036188">
    <property type="entry name" value="FAD/NAD-bd_sf"/>
</dbReference>
<dbReference type="GO" id="GO:0050031">
    <property type="term" value="F:L-pipecolate oxidase activity"/>
    <property type="evidence" value="ECO:0007669"/>
    <property type="project" value="UniProtKB-EC"/>
</dbReference>
<dbReference type="Pfam" id="PF01266">
    <property type="entry name" value="DAO"/>
    <property type="match status" value="1"/>
</dbReference>
<dbReference type="SUPFAM" id="SSF51905">
    <property type="entry name" value="FAD/NAD(P)-binding domain"/>
    <property type="match status" value="1"/>
</dbReference>
<dbReference type="EC" id="1.5.3.7" evidence="10"/>
<dbReference type="PANTHER" id="PTHR10961">
    <property type="entry name" value="PEROXISOMAL SARCOSINE OXIDASE"/>
    <property type="match status" value="1"/>
</dbReference>
<comment type="function">
    <text evidence="9">Metabolizes sarcosine, L-pipecolic acid and L-proline.</text>
</comment>
<keyword evidence="4" id="KW-0285">Flavoprotein</keyword>
<dbReference type="EC" id="1.5.3.1" evidence="3"/>
<gene>
    <name evidence="15" type="primary">PIPOX</name>
</gene>
<accession>A0A8C3HGH9</accession>
<reference evidence="15" key="1">
    <citation type="submission" date="2025-08" db="UniProtKB">
        <authorList>
            <consortium name="Ensembl"/>
        </authorList>
    </citation>
    <scope>IDENTIFICATION</scope>
</reference>
<evidence type="ECO:0000256" key="11">
    <source>
        <dbReference type="ARBA" id="ARBA00070200"/>
    </source>
</evidence>
<evidence type="ECO:0000256" key="5">
    <source>
        <dbReference type="ARBA" id="ARBA00022827"/>
    </source>
</evidence>
<protein>
    <recommendedName>
        <fullName evidence="11">Peroxisomal sarcosine oxidase</fullName>
        <ecNumber evidence="3">1.5.3.1</ecNumber>
        <ecNumber evidence="10">1.5.3.7</ecNumber>
    </recommendedName>
    <alternativeName>
        <fullName evidence="12">L-pipecolate oxidase</fullName>
    </alternativeName>
    <alternativeName>
        <fullName evidence="13">L-pipecolic acid oxidase</fullName>
    </alternativeName>
</protein>
<evidence type="ECO:0000256" key="4">
    <source>
        <dbReference type="ARBA" id="ARBA00022630"/>
    </source>
</evidence>
<reference evidence="15" key="2">
    <citation type="submission" date="2025-09" db="UniProtKB">
        <authorList>
            <consortium name="Ensembl"/>
        </authorList>
    </citation>
    <scope>IDENTIFICATION</scope>
</reference>
<dbReference type="InterPro" id="IPR006076">
    <property type="entry name" value="FAD-dep_OxRdtase"/>
</dbReference>
<evidence type="ECO:0000313" key="15">
    <source>
        <dbReference type="Ensembl" id="ENSCPBP00000017738.1"/>
    </source>
</evidence>
<dbReference type="AlphaFoldDB" id="A0A8C3HGH9"/>
<evidence type="ECO:0000259" key="14">
    <source>
        <dbReference type="Pfam" id="PF01266"/>
    </source>
</evidence>
<dbReference type="Proteomes" id="UP000694380">
    <property type="component" value="Unplaced"/>
</dbReference>
<comment type="catalytic activity">
    <reaction evidence="7">
        <text>L-pipecolate + O2 = L-1-piperideine-6-carboxylate + H2O2 + H(+)</text>
        <dbReference type="Rhea" id="RHEA:11992"/>
        <dbReference type="ChEBI" id="CHEBI:15378"/>
        <dbReference type="ChEBI" id="CHEBI:15379"/>
        <dbReference type="ChEBI" id="CHEBI:16240"/>
        <dbReference type="ChEBI" id="CHEBI:58769"/>
        <dbReference type="ChEBI" id="CHEBI:61185"/>
        <dbReference type="EC" id="1.5.3.7"/>
    </reaction>
</comment>